<accession>A0A2R6ADE7</accession>
<dbReference type="Proteomes" id="UP000240880">
    <property type="component" value="Unassembled WGS sequence"/>
</dbReference>
<name>A0A2R6ADE7_9ARCH</name>
<protein>
    <recommendedName>
        <fullName evidence="3">Transcription elongation factor NusA</fullName>
    </recommendedName>
</protein>
<comment type="caution">
    <text evidence="1">The sequence shown here is derived from an EMBL/GenBank/DDBJ whole genome shotgun (WGS) entry which is preliminary data.</text>
</comment>
<sequence>MKAPVCNFCLTNSILCINDQNKLDEGKISQLDIEVSRTLYKLQKKHKAIDALNVIKAEEVDSTLLVFVNPLRPLNFNEIKAINDDLKQIFGREVRIIEQNASKSRVIQELLLPIKIVAHSSVWLPDGSQIFKITVKSSEIKGLEKLIESMKNLAKSVLKTEIFIDIT</sequence>
<organism evidence="1 2">
    <name type="scientific">Candidatus Marsarchaeota G1 archaeon OSP_D</name>
    <dbReference type="NCBI Taxonomy" id="1978155"/>
    <lineage>
        <taxon>Archaea</taxon>
        <taxon>Candidatus Marsarchaeota</taxon>
        <taxon>Candidatus Marsarchaeota group 1</taxon>
    </lineage>
</organism>
<gene>
    <name evidence="1" type="ORF">B9Q01_00680</name>
</gene>
<dbReference type="EMBL" id="NEXC01000003">
    <property type="protein sequence ID" value="PSN84411.1"/>
    <property type="molecule type" value="Genomic_DNA"/>
</dbReference>
<evidence type="ECO:0000313" key="2">
    <source>
        <dbReference type="Proteomes" id="UP000240880"/>
    </source>
</evidence>
<dbReference type="AlphaFoldDB" id="A0A2R6ADE7"/>
<evidence type="ECO:0008006" key="3">
    <source>
        <dbReference type="Google" id="ProtNLM"/>
    </source>
</evidence>
<proteinExistence type="predicted"/>
<evidence type="ECO:0000313" key="1">
    <source>
        <dbReference type="EMBL" id="PSN84411.1"/>
    </source>
</evidence>
<reference evidence="1 2" key="1">
    <citation type="submission" date="2017-04" db="EMBL/GenBank/DDBJ databases">
        <title>Novel microbial lineages endemic to geothermal iron-oxide mats fill important gaps in the evolutionary history of Archaea.</title>
        <authorList>
            <person name="Jay Z.J."/>
            <person name="Beam J.P."/>
            <person name="Dlakic M."/>
            <person name="Rusch D.B."/>
            <person name="Kozubal M.A."/>
            <person name="Inskeep W.P."/>
        </authorList>
    </citation>
    <scope>NUCLEOTIDE SEQUENCE [LARGE SCALE GENOMIC DNA]</scope>
    <source>
        <strain evidence="1">OSP_D</strain>
    </source>
</reference>